<accession>A0A1N6CN23</accession>
<sequence length="242" mass="27356">MKHRIIEGRLEYTSRKPEMEGQNRGFETFMFTHHSDGKVTMRAHCEIYEPEPTVMRDIIYAMDENRQPMDLHVRLTVGDEFMGSGWMLFDGEQIEMQSYGPSIGRLSQKVSAELPLDGFGTHPIVSDGFMLSTKDWDETDKRLLNCYLPSPDHRGATPPQIAQVKIGAVYIGKEEITVPAGTFQCKHLQFVDDSSIVPGTGGMAGEHPPYDVWITDDEDGIFVQGGVGGYMMTWYELVELKR</sequence>
<keyword evidence="2" id="KW-1185">Reference proteome</keyword>
<evidence type="ECO:0000313" key="2">
    <source>
        <dbReference type="Proteomes" id="UP000185192"/>
    </source>
</evidence>
<evidence type="ECO:0000313" key="1">
    <source>
        <dbReference type="EMBL" id="SIN59774.1"/>
    </source>
</evidence>
<gene>
    <name evidence="1" type="ORF">SAMN02745824_0310</name>
</gene>
<dbReference type="OrthoDB" id="3777295at2"/>
<dbReference type="Proteomes" id="UP000185192">
    <property type="component" value="Unassembled WGS sequence"/>
</dbReference>
<organism evidence="1 2">
    <name type="scientific">Parasphingorhabdus marina DSM 22363</name>
    <dbReference type="NCBI Taxonomy" id="1123272"/>
    <lineage>
        <taxon>Bacteria</taxon>
        <taxon>Pseudomonadati</taxon>
        <taxon>Pseudomonadota</taxon>
        <taxon>Alphaproteobacteria</taxon>
        <taxon>Sphingomonadales</taxon>
        <taxon>Sphingomonadaceae</taxon>
        <taxon>Parasphingorhabdus</taxon>
    </lineage>
</organism>
<dbReference type="EMBL" id="FSQW01000001">
    <property type="protein sequence ID" value="SIN59774.1"/>
    <property type="molecule type" value="Genomic_DNA"/>
</dbReference>
<dbReference type="RefSeq" id="WP_074204801.1">
    <property type="nucleotide sequence ID" value="NZ_FSQW01000001.1"/>
</dbReference>
<proteinExistence type="predicted"/>
<name>A0A1N6CN23_9SPHN</name>
<dbReference type="AlphaFoldDB" id="A0A1N6CN23"/>
<reference evidence="2" key="1">
    <citation type="submission" date="2016-11" db="EMBL/GenBank/DDBJ databases">
        <authorList>
            <person name="Varghese N."/>
            <person name="Submissions S."/>
        </authorList>
    </citation>
    <scope>NUCLEOTIDE SEQUENCE [LARGE SCALE GENOMIC DNA]</scope>
    <source>
        <strain evidence="2">DSM 22363</strain>
    </source>
</reference>
<protein>
    <submittedName>
        <fullName evidence="1">Uncharacterized protein</fullName>
    </submittedName>
</protein>